<keyword evidence="3" id="KW-1185">Reference proteome</keyword>
<accession>A0AAE3W860</accession>
<organism evidence="2 3">
    <name type="scientific">Catenuloplanes indicus</name>
    <dbReference type="NCBI Taxonomy" id="137267"/>
    <lineage>
        <taxon>Bacteria</taxon>
        <taxon>Bacillati</taxon>
        <taxon>Actinomycetota</taxon>
        <taxon>Actinomycetes</taxon>
        <taxon>Micromonosporales</taxon>
        <taxon>Micromonosporaceae</taxon>
        <taxon>Catenuloplanes</taxon>
    </lineage>
</organism>
<gene>
    <name evidence="2" type="ORF">J2S42_008381</name>
</gene>
<dbReference type="EMBL" id="JAUSUZ010000002">
    <property type="protein sequence ID" value="MDQ0371633.1"/>
    <property type="molecule type" value="Genomic_DNA"/>
</dbReference>
<protein>
    <submittedName>
        <fullName evidence="2">Uncharacterized protein</fullName>
    </submittedName>
</protein>
<name>A0AAE3W860_9ACTN</name>
<proteinExistence type="predicted"/>
<evidence type="ECO:0000313" key="2">
    <source>
        <dbReference type="EMBL" id="MDQ0371633.1"/>
    </source>
</evidence>
<dbReference type="RefSeq" id="WP_307249391.1">
    <property type="nucleotide sequence ID" value="NZ_JAUSUZ010000002.1"/>
</dbReference>
<evidence type="ECO:0000256" key="1">
    <source>
        <dbReference type="SAM" id="MobiDB-lite"/>
    </source>
</evidence>
<reference evidence="2 3" key="1">
    <citation type="submission" date="2023-07" db="EMBL/GenBank/DDBJ databases">
        <title>Sequencing the genomes of 1000 actinobacteria strains.</title>
        <authorList>
            <person name="Klenk H.-P."/>
        </authorList>
    </citation>
    <scope>NUCLEOTIDE SEQUENCE [LARGE SCALE GENOMIC DNA]</scope>
    <source>
        <strain evidence="2 3">DSM 44709</strain>
    </source>
</reference>
<sequence length="348" mass="37593">MAVPNPNRQRITDQVWEIWVRFDALEPTALLGGIYAAKPGYHNYRLALPGGDYSVGDVAADRQGPQDKAAAIDLTMSAAAMRLYTGRLDVAARARDERLYIDGHPIIREFIGTKDNRSVYCYVLVGGRPLGVGADAGPDPGRDATHLWHLHISFIRRFLAHPQLAPRVMSVLSGESLAAWRARTTTTSTTSGGDMQQTDRLANRTGNPNRTVGNVLADVSNLRDWLISRAGTAGMVTPPAAGSPLQLLLAMAQDWAAESNRQRLRDEAILAAVKGLTPQEILARVDLRAAQQIEALHAMRTQIAQELAPLLVTAVGQHLAGQVAPEMLADAQEMAIRRVLGSLDGPAA</sequence>
<feature type="region of interest" description="Disordered" evidence="1">
    <location>
        <begin position="183"/>
        <end position="209"/>
    </location>
</feature>
<dbReference type="Proteomes" id="UP001240236">
    <property type="component" value="Unassembled WGS sequence"/>
</dbReference>
<evidence type="ECO:0000313" key="3">
    <source>
        <dbReference type="Proteomes" id="UP001240236"/>
    </source>
</evidence>
<comment type="caution">
    <text evidence="2">The sequence shown here is derived from an EMBL/GenBank/DDBJ whole genome shotgun (WGS) entry which is preliminary data.</text>
</comment>
<feature type="compositionally biased region" description="Polar residues" evidence="1">
    <location>
        <begin position="192"/>
        <end position="209"/>
    </location>
</feature>
<dbReference type="AlphaFoldDB" id="A0AAE3W860"/>